<dbReference type="GeneID" id="300573852"/>
<evidence type="ECO:0000256" key="1">
    <source>
        <dbReference type="SAM" id="MobiDB-lite"/>
    </source>
</evidence>
<protein>
    <submittedName>
        <fullName evidence="2">Uncharacterized protein</fullName>
    </submittedName>
</protein>
<feature type="compositionally biased region" description="Basic and acidic residues" evidence="1">
    <location>
        <begin position="16"/>
        <end position="32"/>
    </location>
</feature>
<dbReference type="EMBL" id="PPTA01000002">
    <property type="protein sequence ID" value="TFB06336.1"/>
    <property type="molecule type" value="Genomic_DNA"/>
</dbReference>
<evidence type="ECO:0000313" key="3">
    <source>
        <dbReference type="Proteomes" id="UP001642720"/>
    </source>
</evidence>
<dbReference type="RefSeq" id="XP_073562537.1">
    <property type="nucleotide sequence ID" value="XM_073699402.1"/>
</dbReference>
<feature type="region of interest" description="Disordered" evidence="1">
    <location>
        <begin position="1"/>
        <end position="43"/>
    </location>
</feature>
<sequence>MRQRKCFLLSPPSSFRDAREMPSDRRRFEKSTDSGQPARNPSRLELIVRESDHHRCAKHGPLFPFFSFSRYR</sequence>
<accession>A0ABY2HDN6</accession>
<keyword evidence="3" id="KW-1185">Reference proteome</keyword>
<gene>
    <name evidence="2" type="ORF">CCMA1212_001997</name>
</gene>
<name>A0ABY2HDN6_9HYPO</name>
<reference evidence="2 3" key="1">
    <citation type="submission" date="2018-01" db="EMBL/GenBank/DDBJ databases">
        <title>Genome characterization of the sugarcane-associated fungus Trichoderma ghanense CCMA-1212 and their application in lignocelulose bioconversion.</title>
        <authorList>
            <person name="Steindorff A.S."/>
            <person name="Mendes T.D."/>
            <person name="Vilela E.S.D."/>
            <person name="Rodrigues D.S."/>
            <person name="Formighieri E.F."/>
            <person name="Melo I.S."/>
            <person name="Favaro L.C.L."/>
        </authorList>
    </citation>
    <scope>NUCLEOTIDE SEQUENCE [LARGE SCALE GENOMIC DNA]</scope>
    <source>
        <strain evidence="2 3">CCMA-1212</strain>
    </source>
</reference>
<dbReference type="Proteomes" id="UP001642720">
    <property type="component" value="Unassembled WGS sequence"/>
</dbReference>
<comment type="caution">
    <text evidence="2">The sequence shown here is derived from an EMBL/GenBank/DDBJ whole genome shotgun (WGS) entry which is preliminary data.</text>
</comment>
<evidence type="ECO:0000313" key="2">
    <source>
        <dbReference type="EMBL" id="TFB06336.1"/>
    </source>
</evidence>
<organism evidence="2 3">
    <name type="scientific">Trichoderma ghanense</name>
    <dbReference type="NCBI Taxonomy" id="65468"/>
    <lineage>
        <taxon>Eukaryota</taxon>
        <taxon>Fungi</taxon>
        <taxon>Dikarya</taxon>
        <taxon>Ascomycota</taxon>
        <taxon>Pezizomycotina</taxon>
        <taxon>Sordariomycetes</taxon>
        <taxon>Hypocreomycetidae</taxon>
        <taxon>Hypocreales</taxon>
        <taxon>Hypocreaceae</taxon>
        <taxon>Trichoderma</taxon>
    </lineage>
</organism>
<proteinExistence type="predicted"/>